<dbReference type="AlphaFoldDB" id="A0A9W9U7Y1"/>
<dbReference type="EMBL" id="JAPZBO010000002">
    <property type="protein sequence ID" value="KAJ5324185.1"/>
    <property type="molecule type" value="Genomic_DNA"/>
</dbReference>
<organism evidence="2 3">
    <name type="scientific">Penicillium atrosanguineum</name>
    <dbReference type="NCBI Taxonomy" id="1132637"/>
    <lineage>
        <taxon>Eukaryota</taxon>
        <taxon>Fungi</taxon>
        <taxon>Dikarya</taxon>
        <taxon>Ascomycota</taxon>
        <taxon>Pezizomycotina</taxon>
        <taxon>Eurotiomycetes</taxon>
        <taxon>Eurotiomycetidae</taxon>
        <taxon>Eurotiales</taxon>
        <taxon>Aspergillaceae</taxon>
        <taxon>Penicillium</taxon>
    </lineage>
</organism>
<dbReference type="PANTHER" id="PTHR35802:SF1">
    <property type="entry name" value="PROTEASE SYNTHASE AND SPORULATION PROTEIN PAI 2"/>
    <property type="match status" value="1"/>
</dbReference>
<dbReference type="PANTHER" id="PTHR35802">
    <property type="entry name" value="PROTEASE SYNTHASE AND SPORULATION PROTEIN PAI 2"/>
    <property type="match status" value="1"/>
</dbReference>
<dbReference type="Pfam" id="PF04299">
    <property type="entry name" value="FMN_bind_2"/>
    <property type="match status" value="1"/>
</dbReference>
<name>A0A9W9U7Y1_9EURO</name>
<protein>
    <submittedName>
        <fullName evidence="2">FMN-binding split barrel-related protein</fullName>
    </submittedName>
</protein>
<dbReference type="Proteomes" id="UP001147746">
    <property type="component" value="Unassembled WGS sequence"/>
</dbReference>
<accession>A0A9W9U7Y1</accession>
<comment type="caution">
    <text evidence="2">The sequence shown here is derived from an EMBL/GenBank/DDBJ whole genome shotgun (WGS) entry which is preliminary data.</text>
</comment>
<proteinExistence type="predicted"/>
<evidence type="ECO:0000313" key="3">
    <source>
        <dbReference type="Proteomes" id="UP001147746"/>
    </source>
</evidence>
<dbReference type="Gene3D" id="2.30.110.10">
    <property type="entry name" value="Electron Transport, Fmn-binding Protein, Chain A"/>
    <property type="match status" value="1"/>
</dbReference>
<reference evidence="2" key="2">
    <citation type="journal article" date="2023" name="IMA Fungus">
        <title>Comparative genomic study of the Penicillium genus elucidates a diverse pangenome and 15 lateral gene transfer events.</title>
        <authorList>
            <person name="Petersen C."/>
            <person name="Sorensen T."/>
            <person name="Nielsen M.R."/>
            <person name="Sondergaard T.E."/>
            <person name="Sorensen J.L."/>
            <person name="Fitzpatrick D.A."/>
            <person name="Frisvad J.C."/>
            <person name="Nielsen K.L."/>
        </authorList>
    </citation>
    <scope>NUCLEOTIDE SEQUENCE</scope>
    <source>
        <strain evidence="2">IBT 21472</strain>
    </source>
</reference>
<keyword evidence="3" id="KW-1185">Reference proteome</keyword>
<reference evidence="2" key="1">
    <citation type="submission" date="2022-12" db="EMBL/GenBank/DDBJ databases">
        <authorList>
            <person name="Petersen C."/>
        </authorList>
    </citation>
    <scope>NUCLEOTIDE SEQUENCE</scope>
    <source>
        <strain evidence="2">IBT 21472</strain>
    </source>
</reference>
<dbReference type="SUPFAM" id="SSF50475">
    <property type="entry name" value="FMN-binding split barrel"/>
    <property type="match status" value="1"/>
</dbReference>
<dbReference type="InterPro" id="IPR007396">
    <property type="entry name" value="TR_PAI2-type"/>
</dbReference>
<sequence>MHLRPDHAVRSIPTLHAFIRAHPLGVITTSLPSDNFPTLQCSHIPWVLDSETTQSNSNSPNGEESNKTPSPLGILRGHIARANPQTKAILEAISSDPSTTGSILPEEVLVVFTSPTDHYITPNFYIESKPATGKVAPTWNYAAVQVYGRATIYHSRDTSTGEYLHRQLSDLAVLGEEGVMGYGNENGTGNGKGAKKTPWKINDAPVEYIETLKKNIVGVRIEITRIEGRFKVSQERPVKDRGGVIEGLQEMETERARNMADYVKSGVLPE</sequence>
<feature type="region of interest" description="Disordered" evidence="1">
    <location>
        <begin position="51"/>
        <end position="73"/>
    </location>
</feature>
<evidence type="ECO:0000313" key="2">
    <source>
        <dbReference type="EMBL" id="KAJ5324185.1"/>
    </source>
</evidence>
<dbReference type="InterPro" id="IPR012349">
    <property type="entry name" value="Split_barrel_FMN-bd"/>
</dbReference>
<evidence type="ECO:0000256" key="1">
    <source>
        <dbReference type="SAM" id="MobiDB-lite"/>
    </source>
</evidence>
<gene>
    <name evidence="2" type="ORF">N7476_002785</name>
</gene>